<sequence length="382" mass="43059">MFDDVRAFIRNLYPEKDFIALHEPYFAGNEKKYVLDCIDSTYVSSVGKYVDRFEQMMADFTGAKYAIATMNGTAALHVALMLVGVGREDEVITQPLTFVATCNAIAYVGAKPVFVDVDRDTLGMSAQSLKDFLHQHAVLRDGACWNRISGKKISAVLPMHTFGHPCRIDEIAALCEEYKIPLVEDSAESLGSYYKGVHTGRFGKVGVMSFNGNKTITTGGGGIVITDDPVLAKRAKHMTTTSKRPHPYEYVHDEVGYNYRLPNINAALGCAQLESLPLILQNKRELAKKYQVFFLKHEIKFVSEPSNAQSNFWLNAILLADETQRNSFLEETNSHKVMTRPVWKLMNRLEMYKDCFCMPLVNSEWIEERLVNIPSSCFFQSS</sequence>
<organism evidence="2 3">
    <name type="scientific">Bdellovibrio svalbardensis</name>
    <dbReference type="NCBI Taxonomy" id="2972972"/>
    <lineage>
        <taxon>Bacteria</taxon>
        <taxon>Pseudomonadati</taxon>
        <taxon>Bdellovibrionota</taxon>
        <taxon>Bdellovibrionia</taxon>
        <taxon>Bdellovibrionales</taxon>
        <taxon>Pseudobdellovibrionaceae</taxon>
        <taxon>Bdellovibrio</taxon>
    </lineage>
</organism>
<dbReference type="EMBL" id="JANRMI010000004">
    <property type="protein sequence ID" value="MDG0817355.1"/>
    <property type="molecule type" value="Genomic_DNA"/>
</dbReference>
<keyword evidence="3" id="KW-1185">Reference proteome</keyword>
<keyword evidence="1" id="KW-0663">Pyridoxal phosphate</keyword>
<dbReference type="InterPro" id="IPR015421">
    <property type="entry name" value="PyrdxlP-dep_Trfase_major"/>
</dbReference>
<comment type="caution">
    <text evidence="2">The sequence shown here is derived from an EMBL/GenBank/DDBJ whole genome shotgun (WGS) entry which is preliminary data.</text>
</comment>
<keyword evidence="2" id="KW-0808">Transferase</keyword>
<accession>A0ABT6DMN3</accession>
<keyword evidence="2" id="KW-0032">Aminotransferase</keyword>
<dbReference type="GO" id="GO:0008483">
    <property type="term" value="F:transaminase activity"/>
    <property type="evidence" value="ECO:0007669"/>
    <property type="project" value="UniProtKB-KW"/>
</dbReference>
<dbReference type="Pfam" id="PF01041">
    <property type="entry name" value="DegT_DnrJ_EryC1"/>
    <property type="match status" value="1"/>
</dbReference>
<gene>
    <name evidence="2" type="ORF">NWE73_13320</name>
</gene>
<dbReference type="PANTHER" id="PTHR30244:SF30">
    <property type="entry name" value="BLR5990 PROTEIN"/>
    <property type="match status" value="1"/>
</dbReference>
<evidence type="ECO:0000256" key="1">
    <source>
        <dbReference type="RuleBase" id="RU004508"/>
    </source>
</evidence>
<dbReference type="PIRSF" id="PIRSF000390">
    <property type="entry name" value="PLP_StrS"/>
    <property type="match status" value="1"/>
</dbReference>
<name>A0ABT6DMN3_9BACT</name>
<dbReference type="InterPro" id="IPR015422">
    <property type="entry name" value="PyrdxlP-dep_Trfase_small"/>
</dbReference>
<dbReference type="NCBIfam" id="TIGR04181">
    <property type="entry name" value="NHT_00031"/>
    <property type="match status" value="1"/>
</dbReference>
<dbReference type="SUPFAM" id="SSF53383">
    <property type="entry name" value="PLP-dependent transferases"/>
    <property type="match status" value="1"/>
</dbReference>
<protein>
    <submittedName>
        <fullName evidence="2">LegC family aminotransferase</fullName>
    </submittedName>
</protein>
<dbReference type="CDD" id="cd00616">
    <property type="entry name" value="AHBA_syn"/>
    <property type="match status" value="1"/>
</dbReference>
<dbReference type="InterPro" id="IPR000653">
    <property type="entry name" value="DegT/StrS_aminotransferase"/>
</dbReference>
<dbReference type="Gene3D" id="3.90.1150.10">
    <property type="entry name" value="Aspartate Aminotransferase, domain 1"/>
    <property type="match status" value="1"/>
</dbReference>
<dbReference type="RefSeq" id="WP_277578831.1">
    <property type="nucleotide sequence ID" value="NZ_JANRMI010000004.1"/>
</dbReference>
<dbReference type="Proteomes" id="UP001152321">
    <property type="component" value="Unassembled WGS sequence"/>
</dbReference>
<proteinExistence type="inferred from homology"/>
<dbReference type="Gene3D" id="3.40.640.10">
    <property type="entry name" value="Type I PLP-dependent aspartate aminotransferase-like (Major domain)"/>
    <property type="match status" value="1"/>
</dbReference>
<dbReference type="InterPro" id="IPR015424">
    <property type="entry name" value="PyrdxlP-dep_Trfase"/>
</dbReference>
<comment type="similarity">
    <text evidence="1">Belongs to the DegT/DnrJ/EryC1 family.</text>
</comment>
<dbReference type="InterPro" id="IPR026385">
    <property type="entry name" value="LegC-like"/>
</dbReference>
<evidence type="ECO:0000313" key="3">
    <source>
        <dbReference type="Proteomes" id="UP001152321"/>
    </source>
</evidence>
<evidence type="ECO:0000313" key="2">
    <source>
        <dbReference type="EMBL" id="MDG0817355.1"/>
    </source>
</evidence>
<dbReference type="PANTHER" id="PTHR30244">
    <property type="entry name" value="TRANSAMINASE"/>
    <property type="match status" value="1"/>
</dbReference>
<reference evidence="2" key="1">
    <citation type="submission" date="2022-08" db="EMBL/GenBank/DDBJ databases">
        <title>Novel Bdellovibrio Species Isolated from Svalbard: Designation Bdellovibrio svalbardensis.</title>
        <authorList>
            <person name="Mitchell R.J."/>
            <person name="Choi S.Y."/>
        </authorList>
    </citation>
    <scope>NUCLEOTIDE SEQUENCE</scope>
    <source>
        <strain evidence="2">PAP01</strain>
    </source>
</reference>